<keyword evidence="2" id="KW-1185">Reference proteome</keyword>
<organism evidence="1 2">
    <name type="scientific">Hermanssonia centrifuga</name>
    <dbReference type="NCBI Taxonomy" id="98765"/>
    <lineage>
        <taxon>Eukaryota</taxon>
        <taxon>Fungi</taxon>
        <taxon>Dikarya</taxon>
        <taxon>Basidiomycota</taxon>
        <taxon>Agaricomycotina</taxon>
        <taxon>Agaricomycetes</taxon>
        <taxon>Polyporales</taxon>
        <taxon>Meruliaceae</taxon>
        <taxon>Hermanssonia</taxon>
    </lineage>
</organism>
<dbReference type="EMBL" id="MLYV02000755">
    <property type="protein sequence ID" value="PSR78182.1"/>
    <property type="molecule type" value="Genomic_DNA"/>
</dbReference>
<sequence length="148" mass="16998">MLQGWHRGEKAIQRQLQYDGVMAHGYTWIEGEMPEQHRTFHTTRLPFIPITTLDGSGRPWSCILAGSSGKPGFVSSPNWDRLDMNVRVWEGDPFKENVKSFRDGKMLMAGIGIEFSTRRRNKFAGHVFELRQIDDTYQLKMVVNQAIG</sequence>
<protein>
    <submittedName>
        <fullName evidence="1">Uncharacterized protein</fullName>
    </submittedName>
</protein>
<evidence type="ECO:0000313" key="1">
    <source>
        <dbReference type="EMBL" id="PSR78182.1"/>
    </source>
</evidence>
<dbReference type="PANTHER" id="PTHR42815">
    <property type="entry name" value="FAD-BINDING, PUTATIVE (AFU_ORTHOLOGUE AFUA_6G07600)-RELATED"/>
    <property type="match status" value="1"/>
</dbReference>
<dbReference type="Proteomes" id="UP000186601">
    <property type="component" value="Unassembled WGS sequence"/>
</dbReference>
<dbReference type="OrthoDB" id="436496at2759"/>
<proteinExistence type="predicted"/>
<gene>
    <name evidence="1" type="ORF">PHLCEN_2v7514</name>
</gene>
<evidence type="ECO:0000313" key="2">
    <source>
        <dbReference type="Proteomes" id="UP000186601"/>
    </source>
</evidence>
<dbReference type="STRING" id="98765.A0A2R6NWC1"/>
<comment type="caution">
    <text evidence="1">The sequence shown here is derived from an EMBL/GenBank/DDBJ whole genome shotgun (WGS) entry which is preliminary data.</text>
</comment>
<dbReference type="PANTHER" id="PTHR42815:SF2">
    <property type="entry name" value="FAD-BINDING, PUTATIVE (AFU_ORTHOLOGUE AFUA_6G07600)-RELATED"/>
    <property type="match status" value="1"/>
</dbReference>
<dbReference type="AlphaFoldDB" id="A0A2R6NWC1"/>
<name>A0A2R6NWC1_9APHY</name>
<reference evidence="1 2" key="1">
    <citation type="submission" date="2018-02" db="EMBL/GenBank/DDBJ databases">
        <title>Genome sequence of the basidiomycete white-rot fungus Phlebia centrifuga.</title>
        <authorList>
            <person name="Granchi Z."/>
            <person name="Peng M."/>
            <person name="de Vries R.P."/>
            <person name="Hilden K."/>
            <person name="Makela M.R."/>
            <person name="Grigoriev I."/>
            <person name="Riley R."/>
        </authorList>
    </citation>
    <scope>NUCLEOTIDE SEQUENCE [LARGE SCALE GENOMIC DNA]</scope>
    <source>
        <strain evidence="1 2">FBCC195</strain>
    </source>
</reference>
<accession>A0A2R6NWC1</accession>